<keyword evidence="3" id="KW-1185">Reference proteome</keyword>
<dbReference type="InterPro" id="IPR027417">
    <property type="entry name" value="P-loop_NTPase"/>
</dbReference>
<reference evidence="2 3" key="1">
    <citation type="submission" date="2020-10" db="EMBL/GenBank/DDBJ databases">
        <authorList>
            <person name="Castelo-Branco R."/>
            <person name="Eusebio N."/>
            <person name="Adriana R."/>
            <person name="Vieira A."/>
            <person name="Brugerolle De Fraissinette N."/>
            <person name="Rezende De Castro R."/>
            <person name="Schneider M.P."/>
            <person name="Vasconcelos V."/>
            <person name="Leao P.N."/>
        </authorList>
    </citation>
    <scope>NUCLEOTIDE SEQUENCE [LARGE SCALE GENOMIC DNA]</scope>
    <source>
        <strain evidence="2 3">LEGE 00031</strain>
    </source>
</reference>
<dbReference type="EMBL" id="JADEVV010000076">
    <property type="protein sequence ID" value="MBE9255646.1"/>
    <property type="molecule type" value="Genomic_DNA"/>
</dbReference>
<sequence length="304" mass="34851">MVKRSLQATPAGIQQAKRSFTITGWTQEDLAAEVNLKTRQPIWRFFTGQPVDRHVFMDICSILNLEWREIADNPPAEFPGLGEKSFPINVEIEILAEQTRSQLREIIENQCGILQLLDISHPVNINDIYIDVNVLKKITSQQYLAIADLENLDPRNFNRVGLGDVEQQQIAGIEAAKVHTKLRVLGRPGVGKTTFLKHLAIQCNQGKFAPHQVPIFIFLKEFAEDSRQRDKFNLDYYIGHKLHKEGINNSSVFKKLLQEGRVLLLLDGLDEVLENDLDEVLKEIRKFCEQYYKNRFVVSWALSA</sequence>
<dbReference type="SUPFAM" id="SSF52540">
    <property type="entry name" value="P-loop containing nucleoside triphosphate hydrolases"/>
    <property type="match status" value="1"/>
</dbReference>
<proteinExistence type="predicted"/>
<gene>
    <name evidence="2" type="ORF">IQ217_17760</name>
</gene>
<dbReference type="Gene3D" id="3.40.50.300">
    <property type="entry name" value="P-loop containing nucleotide triphosphate hydrolases"/>
    <property type="match status" value="1"/>
</dbReference>
<protein>
    <submittedName>
        <fullName evidence="2">NACHT domain-containing protein</fullName>
    </submittedName>
</protein>
<accession>A0ABR9VWB1</accession>
<evidence type="ECO:0000259" key="1">
    <source>
        <dbReference type="PROSITE" id="PS50837"/>
    </source>
</evidence>
<comment type="caution">
    <text evidence="2">The sequence shown here is derived from an EMBL/GenBank/DDBJ whole genome shotgun (WGS) entry which is preliminary data.</text>
</comment>
<evidence type="ECO:0000313" key="3">
    <source>
        <dbReference type="Proteomes" id="UP000658720"/>
    </source>
</evidence>
<feature type="domain" description="NACHT" evidence="1">
    <location>
        <begin position="180"/>
        <end position="304"/>
    </location>
</feature>
<organism evidence="2 3">
    <name type="scientific">Synechocystis salina LEGE 00031</name>
    <dbReference type="NCBI Taxonomy" id="1828736"/>
    <lineage>
        <taxon>Bacteria</taxon>
        <taxon>Bacillati</taxon>
        <taxon>Cyanobacteriota</taxon>
        <taxon>Cyanophyceae</taxon>
        <taxon>Synechococcales</taxon>
        <taxon>Merismopediaceae</taxon>
        <taxon>Synechocystis</taxon>
    </lineage>
</organism>
<dbReference type="PANTHER" id="PTHR46844">
    <property type="entry name" value="SLR5058 PROTEIN"/>
    <property type="match status" value="1"/>
</dbReference>
<dbReference type="PANTHER" id="PTHR46844:SF1">
    <property type="entry name" value="SLR5058 PROTEIN"/>
    <property type="match status" value="1"/>
</dbReference>
<dbReference type="Pfam" id="PF05729">
    <property type="entry name" value="NACHT"/>
    <property type="match status" value="1"/>
</dbReference>
<dbReference type="PROSITE" id="PS50837">
    <property type="entry name" value="NACHT"/>
    <property type="match status" value="1"/>
</dbReference>
<evidence type="ECO:0000313" key="2">
    <source>
        <dbReference type="EMBL" id="MBE9255646.1"/>
    </source>
</evidence>
<name>A0ABR9VWB1_9SYNC</name>
<dbReference type="InterPro" id="IPR007111">
    <property type="entry name" value="NACHT_NTPase"/>
</dbReference>
<dbReference type="Proteomes" id="UP000658720">
    <property type="component" value="Unassembled WGS sequence"/>
</dbReference>